<dbReference type="AlphaFoldDB" id="A0AAP2G426"/>
<gene>
    <name evidence="2" type="ORF">KI659_06225</name>
</gene>
<reference evidence="2 3" key="1">
    <citation type="submission" date="2021-05" db="EMBL/GenBank/DDBJ databases">
        <authorList>
            <person name="Zhang Z.D."/>
            <person name="Osman G."/>
        </authorList>
    </citation>
    <scope>NUCLEOTIDE SEQUENCE [LARGE SCALE GENOMIC DNA]</scope>
    <source>
        <strain evidence="2 3">KCTC 32217</strain>
    </source>
</reference>
<organism evidence="2 3">
    <name type="scientific">Litoribacter ruber</name>
    <dbReference type="NCBI Taxonomy" id="702568"/>
    <lineage>
        <taxon>Bacteria</taxon>
        <taxon>Pseudomonadati</taxon>
        <taxon>Bacteroidota</taxon>
        <taxon>Cytophagia</taxon>
        <taxon>Cytophagales</taxon>
        <taxon>Cyclobacteriaceae</taxon>
        <taxon>Litoribacter</taxon>
    </lineage>
</organism>
<keyword evidence="1" id="KW-0812">Transmembrane</keyword>
<keyword evidence="1" id="KW-0472">Membrane</keyword>
<dbReference type="EMBL" id="JAHCMY010000002">
    <property type="protein sequence ID" value="MBS9523611.1"/>
    <property type="molecule type" value="Genomic_DNA"/>
</dbReference>
<keyword evidence="3" id="KW-1185">Reference proteome</keyword>
<evidence type="ECO:0000313" key="2">
    <source>
        <dbReference type="EMBL" id="MBS9523611.1"/>
    </source>
</evidence>
<comment type="caution">
    <text evidence="2">The sequence shown here is derived from an EMBL/GenBank/DDBJ whole genome shotgun (WGS) entry which is preliminary data.</text>
</comment>
<proteinExistence type="predicted"/>
<sequence length="51" mass="5754">MNTKECPGCAMPVEHEEAICPICKFEFPQRNKAYAWVAVALAVLMLLLIFL</sequence>
<evidence type="ECO:0000256" key="1">
    <source>
        <dbReference type="SAM" id="Phobius"/>
    </source>
</evidence>
<protein>
    <submittedName>
        <fullName evidence="2">Uncharacterized protein</fullName>
    </submittedName>
</protein>
<accession>A0AAP2G426</accession>
<keyword evidence="1" id="KW-1133">Transmembrane helix</keyword>
<dbReference type="RefSeq" id="WP_213944497.1">
    <property type="nucleotide sequence ID" value="NZ_JAHBGI010000009.1"/>
</dbReference>
<dbReference type="Proteomes" id="UP001319104">
    <property type="component" value="Unassembled WGS sequence"/>
</dbReference>
<feature type="transmembrane region" description="Helical" evidence="1">
    <location>
        <begin position="33"/>
        <end position="50"/>
    </location>
</feature>
<evidence type="ECO:0000313" key="3">
    <source>
        <dbReference type="Proteomes" id="UP001319104"/>
    </source>
</evidence>
<name>A0AAP2G426_9BACT</name>